<organism evidence="1 2">
    <name type="scientific">Symbiodinium microadriaticum</name>
    <name type="common">Dinoflagellate</name>
    <name type="synonym">Zooxanthella microadriatica</name>
    <dbReference type="NCBI Taxonomy" id="2951"/>
    <lineage>
        <taxon>Eukaryota</taxon>
        <taxon>Sar</taxon>
        <taxon>Alveolata</taxon>
        <taxon>Dinophyceae</taxon>
        <taxon>Suessiales</taxon>
        <taxon>Symbiodiniaceae</taxon>
        <taxon>Symbiodinium</taxon>
    </lineage>
</organism>
<keyword evidence="2" id="KW-1185">Reference proteome</keyword>
<evidence type="ECO:0000313" key="1">
    <source>
        <dbReference type="EMBL" id="OLQ04464.1"/>
    </source>
</evidence>
<dbReference type="AlphaFoldDB" id="A0A1Q9EAJ5"/>
<protein>
    <submittedName>
        <fullName evidence="1">Uncharacterized protein</fullName>
    </submittedName>
</protein>
<name>A0A1Q9EAJ5_SYMMI</name>
<dbReference type="Proteomes" id="UP000186817">
    <property type="component" value="Unassembled WGS sequence"/>
</dbReference>
<proteinExistence type="predicted"/>
<evidence type="ECO:0000313" key="2">
    <source>
        <dbReference type="Proteomes" id="UP000186817"/>
    </source>
</evidence>
<dbReference type="OrthoDB" id="10377299at2759"/>
<comment type="caution">
    <text evidence="1">The sequence shown here is derived from an EMBL/GenBank/DDBJ whole genome shotgun (WGS) entry which is preliminary data.</text>
</comment>
<accession>A0A1Q9EAJ5</accession>
<dbReference type="EMBL" id="LSRX01000209">
    <property type="protein sequence ID" value="OLQ04464.1"/>
    <property type="molecule type" value="Genomic_DNA"/>
</dbReference>
<gene>
    <name evidence="1" type="ORF">AK812_SmicGene12443</name>
</gene>
<sequence length="328" mass="34749">MCNLGGKGPQRRCCTRARQREAVRLAAPAPEAAPFTGLKKKGFPARDLIEETPSPSACATSLTASKALYAQQGLSAVRLVAKLTPERVFQMHTGGTSPKTETALTLPRDSYTMTPASPRQSSLDACFQGAADLGLPLYVSVALAMVFASGLLRMVSSISPASAKETCFAAEGAYDWCNMRQDLRALISFGLGAVLCGWARWKDMSNREASGQVDPLERVQLFSYMMCIVNGNGIRADAAPLLVSRMQATAEKVQAGAVDKTVILETGEPVGPEMQRWGRLPEGVLRALASRNGALLAVSHGNPQAGAQAAQKLAASTRGKASKDCLCC</sequence>
<reference evidence="1 2" key="1">
    <citation type="submission" date="2016-02" db="EMBL/GenBank/DDBJ databases">
        <title>Genome analysis of coral dinoflagellate symbionts highlights evolutionary adaptations to a symbiotic lifestyle.</title>
        <authorList>
            <person name="Aranda M."/>
            <person name="Li Y."/>
            <person name="Liew Y.J."/>
            <person name="Baumgarten S."/>
            <person name="Simakov O."/>
            <person name="Wilson M."/>
            <person name="Piel J."/>
            <person name="Ashoor H."/>
            <person name="Bougouffa S."/>
            <person name="Bajic V.B."/>
            <person name="Ryu T."/>
            <person name="Ravasi T."/>
            <person name="Bayer T."/>
            <person name="Micklem G."/>
            <person name="Kim H."/>
            <person name="Bhak J."/>
            <person name="Lajeunesse T.C."/>
            <person name="Voolstra C.R."/>
        </authorList>
    </citation>
    <scope>NUCLEOTIDE SEQUENCE [LARGE SCALE GENOMIC DNA]</scope>
    <source>
        <strain evidence="1 2">CCMP2467</strain>
    </source>
</reference>